<evidence type="ECO:0000256" key="5">
    <source>
        <dbReference type="SAM" id="Phobius"/>
    </source>
</evidence>
<keyword evidence="2 5" id="KW-0812">Transmembrane</keyword>
<evidence type="ECO:0000313" key="7">
    <source>
        <dbReference type="EMBL" id="MRG90668.1"/>
    </source>
</evidence>
<protein>
    <recommendedName>
        <fullName evidence="6">Inositolphosphotransferase Aur1/Ipt1 domain-containing protein</fullName>
    </recommendedName>
</protein>
<comment type="caution">
    <text evidence="7">The sequence shown here is derived from an EMBL/GenBank/DDBJ whole genome shotgun (WGS) entry which is preliminary data.</text>
</comment>
<accession>A0A6N7PF78</accession>
<feature type="domain" description="Inositolphosphotransferase Aur1/Ipt1" evidence="6">
    <location>
        <begin position="110"/>
        <end position="279"/>
    </location>
</feature>
<dbReference type="EMBL" id="WJIE01000001">
    <property type="protein sequence ID" value="MRG90668.1"/>
    <property type="molecule type" value="Genomic_DNA"/>
</dbReference>
<evidence type="ECO:0000313" key="8">
    <source>
        <dbReference type="Proteomes" id="UP000440224"/>
    </source>
</evidence>
<dbReference type="GO" id="GO:0016020">
    <property type="term" value="C:membrane"/>
    <property type="evidence" value="ECO:0007669"/>
    <property type="project" value="UniProtKB-SubCell"/>
</dbReference>
<dbReference type="PANTHER" id="PTHR31310:SF7">
    <property type="entry name" value="PA-PHOSPHATASE RELATED-FAMILY PROTEIN DDB_G0268928"/>
    <property type="match status" value="1"/>
</dbReference>
<dbReference type="PANTHER" id="PTHR31310">
    <property type="match status" value="1"/>
</dbReference>
<sequence length="330" mass="36022">MVARARALFFLPALYAALVTAVDRPRWDLFFVAALATTTALGGERARRFYLGAIPPLTLFVLYDALRYLWPASVSASRVLGCELRDVELAFFGIGMHGAIVTPNEWLARLAHPALDLLCALPYGAYLYVMALHYGYLCVKKPDEARTFTRLAIGTHVLGFATYLLLPAAPPWYVATHGCAIDLAAQGSPAALTRVDALIGYGYFASIYGHGAVVFGALPSLHVTYPLYGLIATWRTASLPSRVLQIAYTIVMPFAAIYLGHHYVIDVVLGLAYVGIVYGLVLVVGDAPPRQRAFDWPVADLSGSQSTSPVPRWSATKRLQTKSASLRRFR</sequence>
<proteinExistence type="predicted"/>
<keyword evidence="4 5" id="KW-0472">Membrane</keyword>
<evidence type="ECO:0000256" key="3">
    <source>
        <dbReference type="ARBA" id="ARBA00022989"/>
    </source>
</evidence>
<dbReference type="OrthoDB" id="629685at2"/>
<feature type="transmembrane region" description="Helical" evidence="5">
    <location>
        <begin position="243"/>
        <end position="261"/>
    </location>
</feature>
<comment type="subcellular location">
    <subcellularLocation>
        <location evidence="1">Membrane</location>
        <topology evidence="1">Multi-pass membrane protein</topology>
    </subcellularLocation>
</comment>
<feature type="transmembrane region" description="Helical" evidence="5">
    <location>
        <begin position="267"/>
        <end position="285"/>
    </location>
</feature>
<evidence type="ECO:0000256" key="2">
    <source>
        <dbReference type="ARBA" id="ARBA00022692"/>
    </source>
</evidence>
<name>A0A6N7PF78_9BACT</name>
<feature type="transmembrane region" description="Helical" evidence="5">
    <location>
        <begin position="49"/>
        <end position="69"/>
    </location>
</feature>
<dbReference type="Proteomes" id="UP000440224">
    <property type="component" value="Unassembled WGS sequence"/>
</dbReference>
<feature type="transmembrane region" description="Helical" evidence="5">
    <location>
        <begin position="148"/>
        <end position="166"/>
    </location>
</feature>
<reference evidence="7 8" key="1">
    <citation type="submission" date="2019-10" db="EMBL/GenBank/DDBJ databases">
        <title>A soil myxobacterium in the family Polyangiaceae.</title>
        <authorList>
            <person name="Li Y."/>
            <person name="Wang J."/>
        </authorList>
    </citation>
    <scope>NUCLEOTIDE SEQUENCE [LARGE SCALE GENOMIC DNA]</scope>
    <source>
        <strain evidence="7 8">DSM 14734</strain>
    </source>
</reference>
<keyword evidence="3 5" id="KW-1133">Transmembrane helix</keyword>
<organism evidence="7 8">
    <name type="scientific">Polyangium spumosum</name>
    <dbReference type="NCBI Taxonomy" id="889282"/>
    <lineage>
        <taxon>Bacteria</taxon>
        <taxon>Pseudomonadati</taxon>
        <taxon>Myxococcota</taxon>
        <taxon>Polyangia</taxon>
        <taxon>Polyangiales</taxon>
        <taxon>Polyangiaceae</taxon>
        <taxon>Polyangium</taxon>
    </lineage>
</organism>
<feature type="transmembrane region" description="Helical" evidence="5">
    <location>
        <begin position="207"/>
        <end position="231"/>
    </location>
</feature>
<evidence type="ECO:0000259" key="6">
    <source>
        <dbReference type="Pfam" id="PF14378"/>
    </source>
</evidence>
<evidence type="ECO:0000256" key="4">
    <source>
        <dbReference type="ARBA" id="ARBA00023136"/>
    </source>
</evidence>
<keyword evidence="8" id="KW-1185">Reference proteome</keyword>
<gene>
    <name evidence="7" type="ORF">GF068_01830</name>
</gene>
<dbReference type="InterPro" id="IPR026841">
    <property type="entry name" value="Aur1/Ipt1"/>
</dbReference>
<dbReference type="InterPro" id="IPR052185">
    <property type="entry name" value="IPC_Synthase-Related"/>
</dbReference>
<evidence type="ECO:0000256" key="1">
    <source>
        <dbReference type="ARBA" id="ARBA00004141"/>
    </source>
</evidence>
<feature type="transmembrane region" description="Helical" evidence="5">
    <location>
        <begin position="114"/>
        <end position="136"/>
    </location>
</feature>
<dbReference type="AlphaFoldDB" id="A0A6N7PF78"/>
<dbReference type="Pfam" id="PF14378">
    <property type="entry name" value="PAP2_3"/>
    <property type="match status" value="1"/>
</dbReference>